<sequence>MAQILPEDTLYLIFLYASPSQLNDVSSNTLSLSPINFAGVCRAWRAAVAGRPSLWSHLDVDIHTTSPLDPRLLRVLETYLRNSGSGSLSFAFRLGTECTSQDSVAESITTQLLSQAHRWNDMAFQLHYPFLDKFLEEISLPPTPFLTSLLIGLEDDSWRMEKIRVLLDLSHCQQLQALTLRFGVKMDVLGKEKFRLESLTKLSLHVDKSNFEDFQKILIASPNLDWLDASISEFSGSPQAPSFVGQETLSLPKLTQLSLTDDTRFLLIRFLNWLSCPNLRRLTIGDTPPYESYAINRRLLQAFDEFIQRSLPPLTHLELRYRAEGGVHSAMHRDYSQIFNRTLHRLNDLHGLYLEGFVIDNQLIQELTIKENAEDIFWPQLKEAVLYCQGYGVLAQSMANMIVSRWDFGELKSLEYCIQGVPDVSEQYAIDQRVSAGLVLVYQDWASWAFRGIRS</sequence>
<name>A0A0H2RYF2_9AGAM</name>
<organism evidence="1 2">
    <name type="scientific">Schizopora paradoxa</name>
    <dbReference type="NCBI Taxonomy" id="27342"/>
    <lineage>
        <taxon>Eukaryota</taxon>
        <taxon>Fungi</taxon>
        <taxon>Dikarya</taxon>
        <taxon>Basidiomycota</taxon>
        <taxon>Agaricomycotina</taxon>
        <taxon>Agaricomycetes</taxon>
        <taxon>Hymenochaetales</taxon>
        <taxon>Schizoporaceae</taxon>
        <taxon>Schizopora</taxon>
    </lineage>
</organism>
<dbReference type="EMBL" id="KQ085908">
    <property type="protein sequence ID" value="KLO17105.1"/>
    <property type="molecule type" value="Genomic_DNA"/>
</dbReference>
<dbReference type="Gene3D" id="3.80.10.10">
    <property type="entry name" value="Ribonuclease Inhibitor"/>
    <property type="match status" value="1"/>
</dbReference>
<evidence type="ECO:0000313" key="2">
    <source>
        <dbReference type="Proteomes" id="UP000053477"/>
    </source>
</evidence>
<protein>
    <submittedName>
        <fullName evidence="1">Uncharacterized protein</fullName>
    </submittedName>
</protein>
<evidence type="ECO:0000313" key="1">
    <source>
        <dbReference type="EMBL" id="KLO17105.1"/>
    </source>
</evidence>
<proteinExistence type="predicted"/>
<dbReference type="Proteomes" id="UP000053477">
    <property type="component" value="Unassembled WGS sequence"/>
</dbReference>
<gene>
    <name evidence="1" type="ORF">SCHPADRAFT_900891</name>
</gene>
<dbReference type="OrthoDB" id="2859827at2759"/>
<dbReference type="PANTHER" id="PTHR38926">
    <property type="entry name" value="F-BOX DOMAIN CONTAINING PROTEIN, EXPRESSED"/>
    <property type="match status" value="1"/>
</dbReference>
<keyword evidence="2" id="KW-1185">Reference proteome</keyword>
<reference evidence="1 2" key="1">
    <citation type="submission" date="2015-04" db="EMBL/GenBank/DDBJ databases">
        <title>Complete genome sequence of Schizopora paradoxa KUC8140, a cosmopolitan wood degrader in East Asia.</title>
        <authorList>
            <consortium name="DOE Joint Genome Institute"/>
            <person name="Min B."/>
            <person name="Park H."/>
            <person name="Jang Y."/>
            <person name="Kim J.-J."/>
            <person name="Kim K.H."/>
            <person name="Pangilinan J."/>
            <person name="Lipzen A."/>
            <person name="Riley R."/>
            <person name="Grigoriev I.V."/>
            <person name="Spatafora J.W."/>
            <person name="Choi I.-G."/>
        </authorList>
    </citation>
    <scope>NUCLEOTIDE SEQUENCE [LARGE SCALE GENOMIC DNA]</scope>
    <source>
        <strain evidence="1 2">KUC8140</strain>
    </source>
</reference>
<dbReference type="SUPFAM" id="SSF52047">
    <property type="entry name" value="RNI-like"/>
    <property type="match status" value="1"/>
</dbReference>
<accession>A0A0H2RYF2</accession>
<dbReference type="InParanoid" id="A0A0H2RYF2"/>
<dbReference type="AlphaFoldDB" id="A0A0H2RYF2"/>
<dbReference type="PANTHER" id="PTHR38926:SF5">
    <property type="entry name" value="F-BOX AND LEUCINE-RICH REPEAT PROTEIN 6"/>
    <property type="match status" value="1"/>
</dbReference>
<dbReference type="InterPro" id="IPR032675">
    <property type="entry name" value="LRR_dom_sf"/>
</dbReference>